<dbReference type="Proteomes" id="UP001209540">
    <property type="component" value="Unassembled WGS sequence"/>
</dbReference>
<gene>
    <name evidence="1" type="ORF">BDA99DRAFT_558403</name>
</gene>
<evidence type="ECO:0000313" key="1">
    <source>
        <dbReference type="EMBL" id="KAI9268237.1"/>
    </source>
</evidence>
<sequence>MTLSDSFDDLSITDALSLATFDTNNDDKEENIIAARQRIQNSPGLEHVSIYEQRYEQLLNDRRNIENIITATSSSNRKMAKQL</sequence>
<organism evidence="1 2">
    <name type="scientific">Phascolomyces articulosus</name>
    <dbReference type="NCBI Taxonomy" id="60185"/>
    <lineage>
        <taxon>Eukaryota</taxon>
        <taxon>Fungi</taxon>
        <taxon>Fungi incertae sedis</taxon>
        <taxon>Mucoromycota</taxon>
        <taxon>Mucoromycotina</taxon>
        <taxon>Mucoromycetes</taxon>
        <taxon>Mucorales</taxon>
        <taxon>Lichtheimiaceae</taxon>
        <taxon>Phascolomyces</taxon>
    </lineage>
</organism>
<name>A0AAD5PFV7_9FUNG</name>
<reference evidence="1" key="2">
    <citation type="submission" date="2023-02" db="EMBL/GenBank/DDBJ databases">
        <authorList>
            <consortium name="DOE Joint Genome Institute"/>
            <person name="Mondo S.J."/>
            <person name="Chang Y."/>
            <person name="Wang Y."/>
            <person name="Ahrendt S."/>
            <person name="Andreopoulos W."/>
            <person name="Barry K."/>
            <person name="Beard J."/>
            <person name="Benny G.L."/>
            <person name="Blankenship S."/>
            <person name="Bonito G."/>
            <person name="Cuomo C."/>
            <person name="Desiro A."/>
            <person name="Gervers K.A."/>
            <person name="Hundley H."/>
            <person name="Kuo A."/>
            <person name="LaButti K."/>
            <person name="Lang B.F."/>
            <person name="Lipzen A."/>
            <person name="O'Donnell K."/>
            <person name="Pangilinan J."/>
            <person name="Reynolds N."/>
            <person name="Sandor L."/>
            <person name="Smith M.W."/>
            <person name="Tsang A."/>
            <person name="Grigoriev I.V."/>
            <person name="Stajich J.E."/>
            <person name="Spatafora J.W."/>
        </authorList>
    </citation>
    <scope>NUCLEOTIDE SEQUENCE</scope>
    <source>
        <strain evidence="1">RSA 2281</strain>
    </source>
</reference>
<dbReference type="AlphaFoldDB" id="A0AAD5PFV7"/>
<reference evidence="1" key="1">
    <citation type="journal article" date="2022" name="IScience">
        <title>Evolution of zygomycete secretomes and the origins of terrestrial fungal ecologies.</title>
        <authorList>
            <person name="Chang Y."/>
            <person name="Wang Y."/>
            <person name="Mondo S."/>
            <person name="Ahrendt S."/>
            <person name="Andreopoulos W."/>
            <person name="Barry K."/>
            <person name="Beard J."/>
            <person name="Benny G.L."/>
            <person name="Blankenship S."/>
            <person name="Bonito G."/>
            <person name="Cuomo C."/>
            <person name="Desiro A."/>
            <person name="Gervers K.A."/>
            <person name="Hundley H."/>
            <person name="Kuo A."/>
            <person name="LaButti K."/>
            <person name="Lang B.F."/>
            <person name="Lipzen A."/>
            <person name="O'Donnell K."/>
            <person name="Pangilinan J."/>
            <person name="Reynolds N."/>
            <person name="Sandor L."/>
            <person name="Smith M.E."/>
            <person name="Tsang A."/>
            <person name="Grigoriev I.V."/>
            <person name="Stajich J.E."/>
            <person name="Spatafora J.W."/>
        </authorList>
    </citation>
    <scope>NUCLEOTIDE SEQUENCE</scope>
    <source>
        <strain evidence="1">RSA 2281</strain>
    </source>
</reference>
<keyword evidence="2" id="KW-1185">Reference proteome</keyword>
<comment type="caution">
    <text evidence="1">The sequence shown here is derived from an EMBL/GenBank/DDBJ whole genome shotgun (WGS) entry which is preliminary data.</text>
</comment>
<evidence type="ECO:0000313" key="2">
    <source>
        <dbReference type="Proteomes" id="UP001209540"/>
    </source>
</evidence>
<dbReference type="EMBL" id="JAIXMP010000009">
    <property type="protein sequence ID" value="KAI9268237.1"/>
    <property type="molecule type" value="Genomic_DNA"/>
</dbReference>
<proteinExistence type="predicted"/>
<protein>
    <submittedName>
        <fullName evidence="1">Uncharacterized protein</fullName>
    </submittedName>
</protein>
<accession>A0AAD5PFV7</accession>